<organism evidence="2 3">
    <name type="scientific">Winogradskya consettensis</name>
    <dbReference type="NCBI Taxonomy" id="113560"/>
    <lineage>
        <taxon>Bacteria</taxon>
        <taxon>Bacillati</taxon>
        <taxon>Actinomycetota</taxon>
        <taxon>Actinomycetes</taxon>
        <taxon>Micromonosporales</taxon>
        <taxon>Micromonosporaceae</taxon>
        <taxon>Winogradskya</taxon>
    </lineage>
</organism>
<evidence type="ECO:0000259" key="1">
    <source>
        <dbReference type="Pfam" id="PF13679"/>
    </source>
</evidence>
<feature type="domain" description="Methyltransferase" evidence="1">
    <location>
        <begin position="151"/>
        <end position="210"/>
    </location>
</feature>
<dbReference type="Proteomes" id="UP000680865">
    <property type="component" value="Unassembled WGS sequence"/>
</dbReference>
<comment type="caution">
    <text evidence="2">The sequence shown here is derived from an EMBL/GenBank/DDBJ whole genome shotgun (WGS) entry which is preliminary data.</text>
</comment>
<keyword evidence="3" id="KW-1185">Reference proteome</keyword>
<gene>
    <name evidence="2" type="ORF">Aco04nite_74800</name>
</gene>
<evidence type="ECO:0000313" key="3">
    <source>
        <dbReference type="Proteomes" id="UP000680865"/>
    </source>
</evidence>
<sequence>MAGFTAMANLIRHAMNHNELQRAVLSGAAHGTQNPWRRVIVRKVALQDAVQTQVTWHTETTAVTRNYPASGAVADELADVPFRDSHVDLRSATIEACVTKRGKLLVSQRNATNVQPLSHDRVRDRPIPEDAPFLEALGVSHDGIVKPTAQRKYRQINEFVRILDAALKGRPGSAGTLRVLDLGCVNAYLTFATVHYLWQNGVRCTVTGVD</sequence>
<dbReference type="InterPro" id="IPR025714">
    <property type="entry name" value="Methyltranfer_dom"/>
</dbReference>
<dbReference type="Pfam" id="PF13679">
    <property type="entry name" value="Methyltransf_32"/>
    <property type="match status" value="1"/>
</dbReference>
<protein>
    <recommendedName>
        <fullName evidence="1">Methyltransferase domain-containing protein</fullName>
    </recommendedName>
</protein>
<accession>A0A919SZU6</accession>
<evidence type="ECO:0000313" key="2">
    <source>
        <dbReference type="EMBL" id="GIM81086.1"/>
    </source>
</evidence>
<dbReference type="AlphaFoldDB" id="A0A919SZU6"/>
<proteinExistence type="predicted"/>
<reference evidence="2" key="1">
    <citation type="submission" date="2021-03" db="EMBL/GenBank/DDBJ databases">
        <title>Whole genome shotgun sequence of Actinoplanes consettensis NBRC 14913.</title>
        <authorList>
            <person name="Komaki H."/>
            <person name="Tamura T."/>
        </authorList>
    </citation>
    <scope>NUCLEOTIDE SEQUENCE</scope>
    <source>
        <strain evidence="2">NBRC 14913</strain>
    </source>
</reference>
<name>A0A919SZU6_9ACTN</name>
<dbReference type="EMBL" id="BOQP01000046">
    <property type="protein sequence ID" value="GIM81086.1"/>
    <property type="molecule type" value="Genomic_DNA"/>
</dbReference>